<dbReference type="AlphaFoldDB" id="A0A4R2SAA2"/>
<dbReference type="GO" id="GO:0006508">
    <property type="term" value="P:proteolysis"/>
    <property type="evidence" value="ECO:0007669"/>
    <property type="project" value="UniProtKB-KW"/>
</dbReference>
<accession>A0A4R2SAA2</accession>
<dbReference type="PANTHER" id="PTHR47053">
    <property type="entry name" value="MUREIN DD-ENDOPEPTIDASE MEPH-RELATED"/>
    <property type="match status" value="1"/>
</dbReference>
<dbReference type="OrthoDB" id="9808890at2"/>
<feature type="domain" description="NlpC/P60" evidence="5">
    <location>
        <begin position="142"/>
        <end position="267"/>
    </location>
</feature>
<dbReference type="PANTHER" id="PTHR47053:SF1">
    <property type="entry name" value="MUREIN DD-ENDOPEPTIDASE MEPH-RELATED"/>
    <property type="match status" value="1"/>
</dbReference>
<gene>
    <name evidence="6" type="ORF">EDD73_10447</name>
</gene>
<protein>
    <submittedName>
        <fullName evidence="6">NlpC/P60 family protein</fullName>
    </submittedName>
</protein>
<name>A0A4R2SAA2_9FIRM</name>
<dbReference type="InterPro" id="IPR041382">
    <property type="entry name" value="SH3_16"/>
</dbReference>
<dbReference type="EMBL" id="SLXT01000004">
    <property type="protein sequence ID" value="TCP68145.1"/>
    <property type="molecule type" value="Genomic_DNA"/>
</dbReference>
<dbReference type="Proteomes" id="UP000294813">
    <property type="component" value="Unassembled WGS sequence"/>
</dbReference>
<dbReference type="Gene3D" id="2.30.30.40">
    <property type="entry name" value="SH3 Domains"/>
    <property type="match status" value="1"/>
</dbReference>
<dbReference type="Pfam" id="PF00877">
    <property type="entry name" value="NLPC_P60"/>
    <property type="match status" value="1"/>
</dbReference>
<evidence type="ECO:0000256" key="4">
    <source>
        <dbReference type="ARBA" id="ARBA00022807"/>
    </source>
</evidence>
<dbReference type="InterPro" id="IPR051202">
    <property type="entry name" value="Peptidase_C40"/>
</dbReference>
<comment type="similarity">
    <text evidence="1">Belongs to the peptidase C40 family.</text>
</comment>
<organism evidence="6 7">
    <name type="scientific">Heliophilum fasciatum</name>
    <dbReference type="NCBI Taxonomy" id="35700"/>
    <lineage>
        <taxon>Bacteria</taxon>
        <taxon>Bacillati</taxon>
        <taxon>Bacillota</taxon>
        <taxon>Clostridia</taxon>
        <taxon>Eubacteriales</taxon>
        <taxon>Heliobacteriaceae</taxon>
        <taxon>Heliophilum</taxon>
    </lineage>
</organism>
<comment type="caution">
    <text evidence="6">The sequence shown here is derived from an EMBL/GenBank/DDBJ whole genome shotgun (WGS) entry which is preliminary data.</text>
</comment>
<dbReference type="PROSITE" id="PS51935">
    <property type="entry name" value="NLPC_P60"/>
    <property type="match status" value="1"/>
</dbReference>
<keyword evidence="2" id="KW-0645">Protease</keyword>
<evidence type="ECO:0000313" key="6">
    <source>
        <dbReference type="EMBL" id="TCP68145.1"/>
    </source>
</evidence>
<sequence>MEKSKTGGVIGVTLVDVWAEPVEKERVTQAWLGSTAKILNRSQGWCQILLPEQGNYPGWVREAVLCEDAAVPDEQERVVVVIPKVYSDGLHLVMGTVLPMERQQSERVILTLPGGKKATLPKAVVQPWQGLAKEAIGKEEQEKIPLQAVRHALRLPRIPYLWGGMTVEGIDCSGLMYLSYWLCGVALPRDAADQFAQLQPIEEAEVQRGDLLFFGSPDDGVTHVGMISSLEGPGHFVHASSRLGGVVRTNRDDPFYQERLLGYRRVIVPTAV</sequence>
<dbReference type="GO" id="GO:0008234">
    <property type="term" value="F:cysteine-type peptidase activity"/>
    <property type="evidence" value="ECO:0007669"/>
    <property type="project" value="UniProtKB-KW"/>
</dbReference>
<proteinExistence type="inferred from homology"/>
<keyword evidence="3" id="KW-0378">Hydrolase</keyword>
<keyword evidence="7" id="KW-1185">Reference proteome</keyword>
<evidence type="ECO:0000256" key="3">
    <source>
        <dbReference type="ARBA" id="ARBA00022801"/>
    </source>
</evidence>
<reference evidence="6 7" key="1">
    <citation type="submission" date="2019-03" db="EMBL/GenBank/DDBJ databases">
        <title>Genomic Encyclopedia of Type Strains, Phase IV (KMG-IV): sequencing the most valuable type-strain genomes for metagenomic binning, comparative biology and taxonomic classification.</title>
        <authorList>
            <person name="Goeker M."/>
        </authorList>
    </citation>
    <scope>NUCLEOTIDE SEQUENCE [LARGE SCALE GENOMIC DNA]</scope>
    <source>
        <strain evidence="6 7">DSM 11170</strain>
    </source>
</reference>
<dbReference type="Gene3D" id="3.90.1720.10">
    <property type="entry name" value="endopeptidase domain like (from Nostoc punctiforme)"/>
    <property type="match status" value="1"/>
</dbReference>
<evidence type="ECO:0000256" key="2">
    <source>
        <dbReference type="ARBA" id="ARBA00022670"/>
    </source>
</evidence>
<dbReference type="InterPro" id="IPR000064">
    <property type="entry name" value="NLP_P60_dom"/>
</dbReference>
<dbReference type="InterPro" id="IPR038765">
    <property type="entry name" value="Papain-like_cys_pep_sf"/>
</dbReference>
<dbReference type="RefSeq" id="WP_131918175.1">
    <property type="nucleotide sequence ID" value="NZ_JAOQNU010000004.1"/>
</dbReference>
<keyword evidence="4" id="KW-0788">Thiol protease</keyword>
<dbReference type="Pfam" id="PF18348">
    <property type="entry name" value="SH3_16"/>
    <property type="match status" value="1"/>
</dbReference>
<evidence type="ECO:0000313" key="7">
    <source>
        <dbReference type="Proteomes" id="UP000294813"/>
    </source>
</evidence>
<evidence type="ECO:0000256" key="1">
    <source>
        <dbReference type="ARBA" id="ARBA00007074"/>
    </source>
</evidence>
<dbReference type="SUPFAM" id="SSF54001">
    <property type="entry name" value="Cysteine proteinases"/>
    <property type="match status" value="1"/>
</dbReference>
<evidence type="ECO:0000259" key="5">
    <source>
        <dbReference type="PROSITE" id="PS51935"/>
    </source>
</evidence>